<dbReference type="STRING" id="407821.A0A087UZI1"/>
<feature type="coiled-coil region" evidence="6">
    <location>
        <begin position="2"/>
        <end position="29"/>
    </location>
</feature>
<dbReference type="EMBL" id="KK122473">
    <property type="protein sequence ID" value="KFM82770.1"/>
    <property type="molecule type" value="Genomic_DNA"/>
</dbReference>
<feature type="coiled-coil region" evidence="6">
    <location>
        <begin position="101"/>
        <end position="146"/>
    </location>
</feature>
<keyword evidence="4 6" id="KW-0175">Coiled coil</keyword>
<reference evidence="8 9" key="1">
    <citation type="submission" date="2013-11" db="EMBL/GenBank/DDBJ databases">
        <title>Genome sequencing of Stegodyphus mimosarum.</title>
        <authorList>
            <person name="Bechsgaard J."/>
        </authorList>
    </citation>
    <scope>NUCLEOTIDE SEQUENCE [LARGE SCALE GENOMIC DNA]</scope>
</reference>
<name>A0A087UZI1_STEMI</name>
<dbReference type="PANTHER" id="PTHR23157:SF25">
    <property type="entry name" value="GRIP AND COILED-COIL DOMAIN-CONTAINING PROTEIN 1"/>
    <property type="match status" value="1"/>
</dbReference>
<dbReference type="InterPro" id="IPR000237">
    <property type="entry name" value="GRIP_dom"/>
</dbReference>
<evidence type="ECO:0000256" key="3">
    <source>
        <dbReference type="ARBA" id="ARBA00022490"/>
    </source>
</evidence>
<dbReference type="OrthoDB" id="9898580at2759"/>
<dbReference type="Proteomes" id="UP000054359">
    <property type="component" value="Unassembled WGS sequence"/>
</dbReference>
<accession>A0A087UZI1</accession>
<keyword evidence="3" id="KW-0963">Cytoplasm</keyword>
<dbReference type="AlphaFoldDB" id="A0A087UZI1"/>
<feature type="domain" description="GRIP" evidence="7">
    <location>
        <begin position="147"/>
        <end position="174"/>
    </location>
</feature>
<evidence type="ECO:0000256" key="6">
    <source>
        <dbReference type="SAM" id="Coils"/>
    </source>
</evidence>
<evidence type="ECO:0000313" key="8">
    <source>
        <dbReference type="EMBL" id="KFM82770.1"/>
    </source>
</evidence>
<comment type="subcellular location">
    <subcellularLocation>
        <location evidence="2">Cytoplasm</location>
    </subcellularLocation>
    <subcellularLocation>
        <location evidence="1">Endomembrane system</location>
        <topology evidence="1">Peripheral membrane protein</topology>
    </subcellularLocation>
</comment>
<evidence type="ECO:0000256" key="5">
    <source>
        <dbReference type="ARBA" id="ARBA00023136"/>
    </source>
</evidence>
<gene>
    <name evidence="8" type="ORF">X975_14416</name>
</gene>
<dbReference type="PROSITE" id="PS50913">
    <property type="entry name" value="GRIP"/>
    <property type="match status" value="1"/>
</dbReference>
<sequence>MEMVHKAKLMELEHQIQKQRERTLALLDEKDKEICLLKSSFLSSFIKKDKCAESNTTYDTDAPASDQEAAASLLSNSLISSKKDGHILHYIQELSRKDIEISNLRHARVQTETTLRKLQQDSAILEEKYSQEIEELKSRLKLLESSQDKDGTNVEYLKNVVLRFLKCNDPKSRR</sequence>
<evidence type="ECO:0000256" key="1">
    <source>
        <dbReference type="ARBA" id="ARBA00004184"/>
    </source>
</evidence>
<organism evidence="8 9">
    <name type="scientific">Stegodyphus mimosarum</name>
    <name type="common">African social velvet spider</name>
    <dbReference type="NCBI Taxonomy" id="407821"/>
    <lineage>
        <taxon>Eukaryota</taxon>
        <taxon>Metazoa</taxon>
        <taxon>Ecdysozoa</taxon>
        <taxon>Arthropoda</taxon>
        <taxon>Chelicerata</taxon>
        <taxon>Arachnida</taxon>
        <taxon>Araneae</taxon>
        <taxon>Araneomorphae</taxon>
        <taxon>Entelegynae</taxon>
        <taxon>Eresoidea</taxon>
        <taxon>Eresidae</taxon>
        <taxon>Stegodyphus</taxon>
    </lineage>
</organism>
<keyword evidence="5" id="KW-0472">Membrane</keyword>
<keyword evidence="9" id="KW-1185">Reference proteome</keyword>
<dbReference type="PANTHER" id="PTHR23157">
    <property type="entry name" value="GRIP AND COILED-COIL DOMAIN-CONTAINING PROTEIN 1"/>
    <property type="match status" value="1"/>
</dbReference>
<proteinExistence type="predicted"/>
<protein>
    <submittedName>
        <fullName evidence="8">GRIP and coiled-coil domain-containing protein 1</fullName>
    </submittedName>
</protein>
<feature type="non-terminal residue" evidence="8">
    <location>
        <position position="174"/>
    </location>
</feature>
<evidence type="ECO:0000256" key="2">
    <source>
        <dbReference type="ARBA" id="ARBA00004496"/>
    </source>
</evidence>
<evidence type="ECO:0000313" key="9">
    <source>
        <dbReference type="Proteomes" id="UP000054359"/>
    </source>
</evidence>
<dbReference type="InterPro" id="IPR051952">
    <property type="entry name" value="Golgi-autophagy_related"/>
</dbReference>
<dbReference type="GO" id="GO:0005794">
    <property type="term" value="C:Golgi apparatus"/>
    <property type="evidence" value="ECO:0007669"/>
    <property type="project" value="TreeGrafter"/>
</dbReference>
<evidence type="ECO:0000259" key="7">
    <source>
        <dbReference type="PROSITE" id="PS50913"/>
    </source>
</evidence>
<evidence type="ECO:0000256" key="4">
    <source>
        <dbReference type="ARBA" id="ARBA00023054"/>
    </source>
</evidence>
<dbReference type="OMA" id="LMHYVEQ"/>
<dbReference type="Pfam" id="PF01465">
    <property type="entry name" value="GRIP"/>
    <property type="match status" value="1"/>
</dbReference>